<evidence type="ECO:0000256" key="4">
    <source>
        <dbReference type="ARBA" id="ARBA00023002"/>
    </source>
</evidence>
<evidence type="ECO:0000259" key="5">
    <source>
        <dbReference type="PROSITE" id="PS51387"/>
    </source>
</evidence>
<organism evidence="6 7">
    <name type="scientific">Geothrix edaphica</name>
    <dbReference type="NCBI Taxonomy" id="2927976"/>
    <lineage>
        <taxon>Bacteria</taxon>
        <taxon>Pseudomonadati</taxon>
        <taxon>Acidobacteriota</taxon>
        <taxon>Holophagae</taxon>
        <taxon>Holophagales</taxon>
        <taxon>Holophagaceae</taxon>
        <taxon>Geothrix</taxon>
    </lineage>
</organism>
<dbReference type="InterPro" id="IPR016166">
    <property type="entry name" value="FAD-bd_PCMH"/>
</dbReference>
<evidence type="ECO:0000313" key="7">
    <source>
        <dbReference type="Proteomes" id="UP001165044"/>
    </source>
</evidence>
<dbReference type="InterPro" id="IPR016167">
    <property type="entry name" value="FAD-bd_PCMH_sub1"/>
</dbReference>
<dbReference type="PANTHER" id="PTHR43716:SF1">
    <property type="entry name" value="D-2-HYDROXYGLUTARATE DEHYDROGENASE, MITOCHONDRIAL"/>
    <property type="match status" value="1"/>
</dbReference>
<dbReference type="Gene3D" id="3.30.70.2190">
    <property type="match status" value="1"/>
</dbReference>
<dbReference type="Proteomes" id="UP001165044">
    <property type="component" value="Unassembled WGS sequence"/>
</dbReference>
<protein>
    <submittedName>
        <fullName evidence="6">Lactate dehydrogenase</fullName>
    </submittedName>
</protein>
<dbReference type="EMBL" id="BSDC01000001">
    <property type="protein sequence ID" value="GLH66436.1"/>
    <property type="molecule type" value="Genomic_DNA"/>
</dbReference>
<name>A0ABQ5PVG8_9BACT</name>
<keyword evidence="2" id="KW-0285">Flavoprotein</keyword>
<dbReference type="InterPro" id="IPR006094">
    <property type="entry name" value="Oxid_FAD_bind_N"/>
</dbReference>
<evidence type="ECO:0000256" key="1">
    <source>
        <dbReference type="ARBA" id="ARBA00001974"/>
    </source>
</evidence>
<dbReference type="PROSITE" id="PS51387">
    <property type="entry name" value="FAD_PCMH"/>
    <property type="match status" value="1"/>
</dbReference>
<dbReference type="Gene3D" id="3.30.43.10">
    <property type="entry name" value="Uridine Diphospho-n-acetylenolpyruvylglucosamine Reductase, domain 2"/>
    <property type="match status" value="1"/>
</dbReference>
<dbReference type="SUPFAM" id="SSF55103">
    <property type="entry name" value="FAD-linked oxidases, C-terminal domain"/>
    <property type="match status" value="1"/>
</dbReference>
<evidence type="ECO:0000313" key="6">
    <source>
        <dbReference type="EMBL" id="GLH66436.1"/>
    </source>
</evidence>
<dbReference type="PANTHER" id="PTHR43716">
    <property type="entry name" value="D-2-HYDROXYGLUTARATE DEHYDROGENASE, MITOCHONDRIAL"/>
    <property type="match status" value="1"/>
</dbReference>
<feature type="domain" description="FAD-binding PCMH-type" evidence="5">
    <location>
        <begin position="37"/>
        <end position="216"/>
    </location>
</feature>
<keyword evidence="4" id="KW-0560">Oxidoreductase</keyword>
<dbReference type="Pfam" id="PF02913">
    <property type="entry name" value="FAD-oxidase_C"/>
    <property type="match status" value="1"/>
</dbReference>
<evidence type="ECO:0000256" key="2">
    <source>
        <dbReference type="ARBA" id="ARBA00022630"/>
    </source>
</evidence>
<keyword evidence="7" id="KW-1185">Reference proteome</keyword>
<keyword evidence="3" id="KW-0274">FAD</keyword>
<sequence length="475" mass="50868">MHDAVLAAADLRAMLGADAVLAEPEDLTRYESGWRYGKGRALLAVRPGTTAEVSKVMAYCHEQGLRVMPQGANTGLVGASNPDASGEMLVLSLERLNKRLEIDPINRTAVVDGGVLLSTLNGALAEHGLMFPIDLGADPTIGGMIATNTGGTRLLKYGDVRHNLQGAEAVLADGTVVDVMNHLRKNNTGLDLKQVLVGTSGVYGVITGAVLQVVPVPRQDATALVGCASGDAVLALLKALERELADVFTAYEVISANALSPVFKHHDTIRNPYGGSKPPAYTALVELSSTLPETALNLPEVLEERLGAFLEADGGEGITDVFMGKPEDFWAIRHHISESLRNEGKVLAFDISVPRSRMAAFTDAAVALLAKDYPFVRCCDFGHWGDGGTHLNLVWNEAESPRPTPVIIEELQSRIYELAVRGFEGSYSAEHGVGPHNQRFYDAYTPEPVKAVNQALKQQLDPKGLLGTTRLGPRP</sequence>
<dbReference type="RefSeq" id="WP_285606674.1">
    <property type="nucleotide sequence ID" value="NZ_BSDC01000001.1"/>
</dbReference>
<dbReference type="Gene3D" id="3.30.70.2740">
    <property type="match status" value="1"/>
</dbReference>
<dbReference type="Pfam" id="PF01565">
    <property type="entry name" value="FAD_binding_4"/>
    <property type="match status" value="1"/>
</dbReference>
<proteinExistence type="predicted"/>
<dbReference type="Gene3D" id="3.30.465.10">
    <property type="match status" value="1"/>
</dbReference>
<evidence type="ECO:0000256" key="3">
    <source>
        <dbReference type="ARBA" id="ARBA00022827"/>
    </source>
</evidence>
<dbReference type="InterPro" id="IPR004113">
    <property type="entry name" value="FAD-bd_oxidored_4_C"/>
</dbReference>
<comment type="cofactor">
    <cofactor evidence="1">
        <name>FAD</name>
        <dbReference type="ChEBI" id="CHEBI:57692"/>
    </cofactor>
</comment>
<dbReference type="SUPFAM" id="SSF56176">
    <property type="entry name" value="FAD-binding/transporter-associated domain-like"/>
    <property type="match status" value="1"/>
</dbReference>
<gene>
    <name evidence="6" type="ORF">GETHED_08000</name>
</gene>
<dbReference type="InterPro" id="IPR036318">
    <property type="entry name" value="FAD-bd_PCMH-like_sf"/>
</dbReference>
<dbReference type="InterPro" id="IPR051264">
    <property type="entry name" value="FAD-oxidored/transferase_4"/>
</dbReference>
<dbReference type="InterPro" id="IPR016169">
    <property type="entry name" value="FAD-bd_PCMH_sub2"/>
</dbReference>
<comment type="caution">
    <text evidence="6">The sequence shown here is derived from an EMBL/GenBank/DDBJ whole genome shotgun (WGS) entry which is preliminary data.</text>
</comment>
<dbReference type="InterPro" id="IPR016164">
    <property type="entry name" value="FAD-linked_Oxase-like_C"/>
</dbReference>
<accession>A0ABQ5PVG8</accession>
<reference evidence="6" key="1">
    <citation type="journal article" date="2023" name="Antonie Van Leeuwenhoek">
        <title>Mesoterricola silvestris gen. nov., sp. nov., Mesoterricola sediminis sp. nov., Geothrix oryzae sp. nov., Geothrix edaphica sp. nov., Geothrix rubra sp. nov., and Geothrix limicola sp. nov., six novel members of Acidobacteriota isolated from soils.</title>
        <authorList>
            <person name="Itoh H."/>
            <person name="Sugisawa Y."/>
            <person name="Mise K."/>
            <person name="Xu Z."/>
            <person name="Kuniyasu M."/>
            <person name="Ushijima N."/>
            <person name="Kawano K."/>
            <person name="Kobayashi E."/>
            <person name="Shiratori Y."/>
            <person name="Masuda Y."/>
            <person name="Senoo K."/>
        </authorList>
    </citation>
    <scope>NUCLEOTIDE SEQUENCE</scope>
    <source>
        <strain evidence="6">Red802</strain>
    </source>
</reference>